<dbReference type="PROSITE" id="PS51420">
    <property type="entry name" value="RHO"/>
    <property type="match status" value="1"/>
</dbReference>
<dbReference type="PANTHER" id="PTHR24072">
    <property type="entry name" value="RHO FAMILY GTPASE"/>
    <property type="match status" value="1"/>
</dbReference>
<dbReference type="CDD" id="cd00157">
    <property type="entry name" value="Rho"/>
    <property type="match status" value="1"/>
</dbReference>
<dbReference type="GO" id="GO:0003924">
    <property type="term" value="F:GTPase activity"/>
    <property type="evidence" value="ECO:0007669"/>
    <property type="project" value="InterPro"/>
</dbReference>
<evidence type="ECO:0000256" key="2">
    <source>
        <dbReference type="ARBA" id="ARBA00022741"/>
    </source>
</evidence>
<comment type="similarity">
    <text evidence="1">Belongs to the small GTPase superfamily. Rho family.</text>
</comment>
<dbReference type="GO" id="GO:0005525">
    <property type="term" value="F:GTP binding"/>
    <property type="evidence" value="ECO:0007669"/>
    <property type="project" value="UniProtKB-KW"/>
</dbReference>
<accession>A0A0H5RM95</accession>
<organism evidence="4">
    <name type="scientific">Spongospora subterranea</name>
    <dbReference type="NCBI Taxonomy" id="70186"/>
    <lineage>
        <taxon>Eukaryota</taxon>
        <taxon>Sar</taxon>
        <taxon>Rhizaria</taxon>
        <taxon>Endomyxa</taxon>
        <taxon>Phytomyxea</taxon>
        <taxon>Plasmodiophorida</taxon>
        <taxon>Plasmodiophoridae</taxon>
        <taxon>Spongospora</taxon>
    </lineage>
</organism>
<dbReference type="SUPFAM" id="SSF52540">
    <property type="entry name" value="P-loop containing nucleoside triphosphate hydrolases"/>
    <property type="match status" value="1"/>
</dbReference>
<dbReference type="SMART" id="SM00175">
    <property type="entry name" value="RAB"/>
    <property type="match status" value="1"/>
</dbReference>
<dbReference type="FunFam" id="3.40.50.300:FF:001179">
    <property type="entry name" value="Rho family GTPase"/>
    <property type="match status" value="1"/>
</dbReference>
<name>A0A0H5RM95_9EUKA</name>
<dbReference type="SMART" id="SM00174">
    <property type="entry name" value="RHO"/>
    <property type="match status" value="1"/>
</dbReference>
<keyword evidence="2" id="KW-0547">Nucleotide-binding</keyword>
<reference evidence="4" key="1">
    <citation type="submission" date="2015-04" db="EMBL/GenBank/DDBJ databases">
        <title>The genome sequence of the plant pathogenic Rhizarian Plasmodiophora brassicae reveals insights in its biotrophic life cycle and the origin of chitin synthesis.</title>
        <authorList>
            <person name="Schwelm A."/>
            <person name="Fogelqvist J."/>
            <person name="Knaust A."/>
            <person name="Julke S."/>
            <person name="Lilja T."/>
            <person name="Dhandapani V."/>
            <person name="Bonilla-Rosso G."/>
            <person name="Karlsson M."/>
            <person name="Shevchenko A."/>
            <person name="Choi S.R."/>
            <person name="Kim H.G."/>
            <person name="Park J.Y."/>
            <person name="Lim Y.P."/>
            <person name="Ludwig-Muller J."/>
            <person name="Dixelius C."/>
        </authorList>
    </citation>
    <scope>NUCLEOTIDE SEQUENCE</scope>
    <source>
        <tissue evidence="4">Potato root galls</tissue>
    </source>
</reference>
<evidence type="ECO:0000256" key="3">
    <source>
        <dbReference type="ARBA" id="ARBA00023134"/>
    </source>
</evidence>
<dbReference type="InterPro" id="IPR003578">
    <property type="entry name" value="Small_GTPase_Rho"/>
</dbReference>
<dbReference type="InterPro" id="IPR027417">
    <property type="entry name" value="P-loop_NTPase"/>
</dbReference>
<dbReference type="Pfam" id="PF00071">
    <property type="entry name" value="Ras"/>
    <property type="match status" value="1"/>
</dbReference>
<dbReference type="SMART" id="SM00173">
    <property type="entry name" value="RAS"/>
    <property type="match status" value="1"/>
</dbReference>
<keyword evidence="3" id="KW-0342">GTP-binding</keyword>
<dbReference type="PROSITE" id="PS51419">
    <property type="entry name" value="RAB"/>
    <property type="match status" value="1"/>
</dbReference>
<dbReference type="InterPro" id="IPR005225">
    <property type="entry name" value="Small_GTP-bd"/>
</dbReference>
<dbReference type="GO" id="GO:0007264">
    <property type="term" value="P:small GTPase-mediated signal transduction"/>
    <property type="evidence" value="ECO:0007669"/>
    <property type="project" value="InterPro"/>
</dbReference>
<dbReference type="NCBIfam" id="TIGR00231">
    <property type="entry name" value="small_GTP"/>
    <property type="match status" value="1"/>
</dbReference>
<protein>
    <submittedName>
        <fullName evidence="4">Uncharacterized protein</fullName>
    </submittedName>
</protein>
<dbReference type="AlphaFoldDB" id="A0A0H5RM95"/>
<dbReference type="EMBL" id="HACM01009397">
    <property type="protein sequence ID" value="CRZ09839.1"/>
    <property type="molecule type" value="Transcribed_RNA"/>
</dbReference>
<dbReference type="Gene3D" id="3.40.50.300">
    <property type="entry name" value="P-loop containing nucleotide triphosphate hydrolases"/>
    <property type="match status" value="1"/>
</dbReference>
<evidence type="ECO:0000313" key="4">
    <source>
        <dbReference type="EMBL" id="CRZ09839.1"/>
    </source>
</evidence>
<dbReference type="InterPro" id="IPR001806">
    <property type="entry name" value="Small_GTPase"/>
</dbReference>
<sequence length="217" mass="23662">MDGPKPSSDAAASPQTPHLIKIVVVGDGAVGKTTLLLRHVENRFPETYVPTVFENYYSEVVVDGIPVNMGLWDTAGQEDFDRLRSLSYNDTNLVLIVYSVDSPSSLANVQSKWVPEVKHHVKDAPYILVGTKADLRKDEHTLEKLRARNQKIVELDVAAATAKEIGAHCVMECSALTGVGVKEIFDEALKVVLTKQGLIKSKSKSKAGTSNECCTIL</sequence>
<proteinExistence type="inferred from homology"/>
<evidence type="ECO:0000256" key="1">
    <source>
        <dbReference type="ARBA" id="ARBA00010142"/>
    </source>
</evidence>
<dbReference type="PRINTS" id="PR00449">
    <property type="entry name" value="RASTRNSFRMNG"/>
</dbReference>
<dbReference type="PROSITE" id="PS51421">
    <property type="entry name" value="RAS"/>
    <property type="match status" value="1"/>
</dbReference>